<feature type="region of interest" description="Disordered" evidence="1">
    <location>
        <begin position="134"/>
        <end position="220"/>
    </location>
</feature>
<dbReference type="PANTHER" id="PTHR34883">
    <property type="entry name" value="SERINE-RICH PROTEIN, PUTATIVE-RELATED-RELATED"/>
    <property type="match status" value="1"/>
</dbReference>
<dbReference type="Gene3D" id="2.60.40.420">
    <property type="entry name" value="Cupredoxins - blue copper proteins"/>
    <property type="match status" value="1"/>
</dbReference>
<protein>
    <recommendedName>
        <fullName evidence="5">Phytocyanin domain-containing protein</fullName>
    </recommendedName>
</protein>
<dbReference type="InterPro" id="IPR008972">
    <property type="entry name" value="Cupredoxin"/>
</dbReference>
<evidence type="ECO:0000313" key="4">
    <source>
        <dbReference type="Proteomes" id="UP000178912"/>
    </source>
</evidence>
<dbReference type="Proteomes" id="UP000178912">
    <property type="component" value="Unassembled WGS sequence"/>
</dbReference>
<keyword evidence="2" id="KW-0732">Signal</keyword>
<keyword evidence="4" id="KW-1185">Reference proteome</keyword>
<name>A0A1E1KA78_9HELO</name>
<proteinExistence type="predicted"/>
<dbReference type="EMBL" id="FJUX01000020">
    <property type="protein sequence ID" value="CZS94985.1"/>
    <property type="molecule type" value="Genomic_DNA"/>
</dbReference>
<feature type="signal peptide" evidence="2">
    <location>
        <begin position="1"/>
        <end position="17"/>
    </location>
</feature>
<evidence type="ECO:0008006" key="5">
    <source>
        <dbReference type="Google" id="ProtNLM"/>
    </source>
</evidence>
<evidence type="ECO:0000256" key="1">
    <source>
        <dbReference type="SAM" id="MobiDB-lite"/>
    </source>
</evidence>
<reference evidence="4" key="1">
    <citation type="submission" date="2016-03" db="EMBL/GenBank/DDBJ databases">
        <authorList>
            <person name="Guldener U."/>
        </authorList>
    </citation>
    <scope>NUCLEOTIDE SEQUENCE [LARGE SCALE GENOMIC DNA]</scope>
    <source>
        <strain evidence="4">04CH-RAC-A.6.1</strain>
    </source>
</reference>
<dbReference type="PANTHER" id="PTHR34883:SF15">
    <property type="entry name" value="EXTRACELLULAR SERINE-RICH PROTEIN"/>
    <property type="match status" value="1"/>
</dbReference>
<dbReference type="AlphaFoldDB" id="A0A1E1KA78"/>
<feature type="compositionally biased region" description="Low complexity" evidence="1">
    <location>
        <begin position="153"/>
        <end position="218"/>
    </location>
</feature>
<dbReference type="OrthoDB" id="2331100at2759"/>
<evidence type="ECO:0000256" key="2">
    <source>
        <dbReference type="SAM" id="SignalP"/>
    </source>
</evidence>
<feature type="chain" id="PRO_5009445756" description="Phytocyanin domain-containing protein" evidence="2">
    <location>
        <begin position="18"/>
        <end position="262"/>
    </location>
</feature>
<sequence length="262" mass="26287">MIMKLSILSLITTAASAATIDVKVGSGGLNFQPDSFAANEGDSVVFHIYSGSGSHSVALSAFDTPCQPASGGFYSGILMGDQAGDHTYTINITTTTPQYIYCSVGSHCQNGMVAILNPPSSSSSQDITAYKNAAKNAMRASPPSDMQGGVVATGGSSASASAPSSSMSMSMSMSSSMTMTSSSSSSSATAKTTSSSSRAATATTSGPGAATTTSTSAGQKNTQRWSTILGMTVLIAGVVALITNTNGPNPSLLVLENEPLAK</sequence>
<dbReference type="SUPFAM" id="SSF49503">
    <property type="entry name" value="Cupredoxins"/>
    <property type="match status" value="1"/>
</dbReference>
<dbReference type="InterPro" id="IPR052953">
    <property type="entry name" value="Ser-rich/MCO-related"/>
</dbReference>
<accession>A0A1E1KA78</accession>
<organism evidence="3 4">
    <name type="scientific">Rhynchosporium agropyri</name>
    <dbReference type="NCBI Taxonomy" id="914238"/>
    <lineage>
        <taxon>Eukaryota</taxon>
        <taxon>Fungi</taxon>
        <taxon>Dikarya</taxon>
        <taxon>Ascomycota</taxon>
        <taxon>Pezizomycotina</taxon>
        <taxon>Leotiomycetes</taxon>
        <taxon>Helotiales</taxon>
        <taxon>Ploettnerulaceae</taxon>
        <taxon>Rhynchosporium</taxon>
    </lineage>
</organism>
<dbReference type="CDD" id="cd00920">
    <property type="entry name" value="Cupredoxin"/>
    <property type="match status" value="1"/>
</dbReference>
<evidence type="ECO:0000313" key="3">
    <source>
        <dbReference type="EMBL" id="CZS94985.1"/>
    </source>
</evidence>
<gene>
    <name evidence="3" type="ORF">RAG0_04784</name>
</gene>